<organism evidence="14 15">
    <name type="scientific">Xenopus laevis</name>
    <name type="common">African clawed frog</name>
    <dbReference type="NCBI Taxonomy" id="8355"/>
    <lineage>
        <taxon>Eukaryota</taxon>
        <taxon>Metazoa</taxon>
        <taxon>Chordata</taxon>
        <taxon>Craniata</taxon>
        <taxon>Vertebrata</taxon>
        <taxon>Euteleostomi</taxon>
        <taxon>Amphibia</taxon>
        <taxon>Batrachia</taxon>
        <taxon>Anura</taxon>
        <taxon>Pipoidea</taxon>
        <taxon>Pipidae</taxon>
        <taxon>Xenopodinae</taxon>
        <taxon>Xenopus</taxon>
        <taxon>Xenopus</taxon>
    </lineage>
</organism>
<evidence type="ECO:0000313" key="14">
    <source>
        <dbReference type="EMBL" id="OCT61885.1"/>
    </source>
</evidence>
<evidence type="ECO:0000256" key="9">
    <source>
        <dbReference type="ARBA" id="ARBA00023170"/>
    </source>
</evidence>
<keyword evidence="10 12" id="KW-0807">Transducer</keyword>
<evidence type="ECO:0000313" key="15">
    <source>
        <dbReference type="Proteomes" id="UP000694892"/>
    </source>
</evidence>
<evidence type="ECO:0000256" key="1">
    <source>
        <dbReference type="ARBA" id="ARBA00004141"/>
    </source>
</evidence>
<evidence type="ECO:0000256" key="7">
    <source>
        <dbReference type="ARBA" id="ARBA00023040"/>
    </source>
</evidence>
<dbReference type="Pfam" id="PF05296">
    <property type="entry name" value="TAS2R"/>
    <property type="match status" value="2"/>
</dbReference>
<feature type="transmembrane region" description="Helical" evidence="13">
    <location>
        <begin position="62"/>
        <end position="85"/>
    </location>
</feature>
<dbReference type="GO" id="GO:0004930">
    <property type="term" value="F:G protein-coupled receptor activity"/>
    <property type="evidence" value="ECO:0007669"/>
    <property type="project" value="UniProtKB-KW"/>
</dbReference>
<dbReference type="SUPFAM" id="SSF81321">
    <property type="entry name" value="Family A G protein-coupled receptor-like"/>
    <property type="match status" value="1"/>
</dbReference>
<feature type="transmembrane region" description="Helical" evidence="13">
    <location>
        <begin position="105"/>
        <end position="126"/>
    </location>
</feature>
<evidence type="ECO:0000256" key="10">
    <source>
        <dbReference type="ARBA" id="ARBA00023224"/>
    </source>
</evidence>
<keyword evidence="6 13" id="KW-1133">Transmembrane helix</keyword>
<reference evidence="15" key="1">
    <citation type="journal article" date="2016" name="Nature">
        <title>Genome evolution in the allotetraploid frog Xenopus laevis.</title>
        <authorList>
            <person name="Session A.M."/>
            <person name="Uno Y."/>
            <person name="Kwon T."/>
            <person name="Chapman J.A."/>
            <person name="Toyoda A."/>
            <person name="Takahashi S."/>
            <person name="Fukui A."/>
            <person name="Hikosaka A."/>
            <person name="Suzuki A."/>
            <person name="Kondo M."/>
            <person name="van Heeringen S.J."/>
            <person name="Quigley I."/>
            <person name="Heinz S."/>
            <person name="Ogino H."/>
            <person name="Ochi H."/>
            <person name="Hellsten U."/>
            <person name="Lyons J.B."/>
            <person name="Simakov O."/>
            <person name="Putnam N."/>
            <person name="Stites J."/>
            <person name="Kuroki Y."/>
            <person name="Tanaka T."/>
            <person name="Michiue T."/>
            <person name="Watanabe M."/>
            <person name="Bogdanovic O."/>
            <person name="Lister R."/>
            <person name="Georgiou G."/>
            <person name="Paranjpe S.S."/>
            <person name="van Kruijsbergen I."/>
            <person name="Shu S."/>
            <person name="Carlson J."/>
            <person name="Kinoshita T."/>
            <person name="Ohta Y."/>
            <person name="Mawaribuchi S."/>
            <person name="Jenkins J."/>
            <person name="Grimwood J."/>
            <person name="Schmutz J."/>
            <person name="Mitros T."/>
            <person name="Mozaffari S.V."/>
            <person name="Suzuki Y."/>
            <person name="Haramoto Y."/>
            <person name="Yamamoto T.S."/>
            <person name="Takagi C."/>
            <person name="Heald R."/>
            <person name="Miller K."/>
            <person name="Haudenschild C."/>
            <person name="Kitzman J."/>
            <person name="Nakayama T."/>
            <person name="Izutsu Y."/>
            <person name="Robert J."/>
            <person name="Fortriede J."/>
            <person name="Burns K."/>
            <person name="Lotay V."/>
            <person name="Karimi K."/>
            <person name="Yasuoka Y."/>
            <person name="Dichmann D.S."/>
            <person name="Flajnik M.F."/>
            <person name="Houston D.W."/>
            <person name="Shendure J."/>
            <person name="DuPasquier L."/>
            <person name="Vize P.D."/>
            <person name="Zorn A.M."/>
            <person name="Ito M."/>
            <person name="Marcotte E.M."/>
            <person name="Wallingford J.B."/>
            <person name="Ito Y."/>
            <person name="Asashima M."/>
            <person name="Ueno N."/>
            <person name="Matsuda Y."/>
            <person name="Veenstra G.J."/>
            <person name="Fujiyama A."/>
            <person name="Harland R.M."/>
            <person name="Taira M."/>
            <person name="Rokhsar D.S."/>
        </authorList>
    </citation>
    <scope>NUCLEOTIDE SEQUENCE [LARGE SCALE GENOMIC DNA]</scope>
    <source>
        <strain evidence="15">J</strain>
    </source>
</reference>
<gene>
    <name evidence="14" type="ORF">XELAEV_18047915mg</name>
</gene>
<name>A0A974BW33_XENLA</name>
<dbReference type="AlphaFoldDB" id="A0A974BW33"/>
<keyword evidence="5 12" id="KW-0812">Transmembrane</keyword>
<comment type="subcellular location">
    <subcellularLocation>
        <location evidence="1 12">Membrane</location>
        <topology evidence="1 12">Multi-pass membrane protein</topology>
    </subcellularLocation>
</comment>
<proteinExistence type="inferred from homology"/>
<evidence type="ECO:0000256" key="13">
    <source>
        <dbReference type="SAM" id="Phobius"/>
    </source>
</evidence>
<feature type="transmembrane region" description="Helical" evidence="13">
    <location>
        <begin position="21"/>
        <end position="50"/>
    </location>
</feature>
<keyword evidence="9 12" id="KW-0675">Receptor</keyword>
<comment type="similarity">
    <text evidence="2 11">Belongs to the G-protein coupled receptor T2R family.</text>
</comment>
<keyword evidence="8 12" id="KW-0472">Membrane</keyword>
<dbReference type="Proteomes" id="UP000694892">
    <property type="component" value="Chromosome 9_10S"/>
</dbReference>
<evidence type="ECO:0000256" key="12">
    <source>
        <dbReference type="RuleBase" id="RU004424"/>
    </source>
</evidence>
<keyword evidence="4 12" id="KW-0716">Sensory transduction</keyword>
<accession>A0A974BW33</accession>
<evidence type="ECO:0000256" key="4">
    <source>
        <dbReference type="ARBA" id="ARBA00022606"/>
    </source>
</evidence>
<evidence type="ECO:0000256" key="2">
    <source>
        <dbReference type="ARBA" id="ARBA00007376"/>
    </source>
</evidence>
<evidence type="ECO:0000256" key="3">
    <source>
        <dbReference type="ARBA" id="ARBA00022480"/>
    </source>
</evidence>
<dbReference type="InterPro" id="IPR007960">
    <property type="entry name" value="TAS2R"/>
</dbReference>
<evidence type="ECO:0000256" key="8">
    <source>
        <dbReference type="ARBA" id="ARBA00023136"/>
    </source>
</evidence>
<keyword evidence="7 12" id="KW-0297">G-protein coupled receptor</keyword>
<dbReference type="GO" id="GO:0016020">
    <property type="term" value="C:membrane"/>
    <property type="evidence" value="ECO:0007669"/>
    <property type="project" value="UniProtKB-SubCell"/>
</dbReference>
<dbReference type="GO" id="GO:0033038">
    <property type="term" value="F:bitter taste receptor activity"/>
    <property type="evidence" value="ECO:0007669"/>
    <property type="project" value="InterPro"/>
</dbReference>
<evidence type="ECO:0000256" key="11">
    <source>
        <dbReference type="RuleBase" id="RU004423"/>
    </source>
</evidence>
<dbReference type="EMBL" id="CM004483">
    <property type="protein sequence ID" value="OCT61885.1"/>
    <property type="molecule type" value="Genomic_DNA"/>
</dbReference>
<evidence type="ECO:0000256" key="5">
    <source>
        <dbReference type="ARBA" id="ARBA00022692"/>
    </source>
</evidence>
<dbReference type="OMA" id="DFYNVFF"/>
<keyword evidence="3 12" id="KW-0919">Taste</keyword>
<feature type="transmembrane region" description="Helical" evidence="13">
    <location>
        <begin position="132"/>
        <end position="158"/>
    </location>
</feature>
<evidence type="ECO:0000256" key="6">
    <source>
        <dbReference type="ARBA" id="ARBA00022989"/>
    </source>
</evidence>
<dbReference type="PANTHER" id="PTHR11394:SF147">
    <property type="entry name" value="TASTE RECEPTOR TYPE 2"/>
    <property type="match status" value="1"/>
</dbReference>
<dbReference type="PANTHER" id="PTHR11394">
    <property type="entry name" value="TASTE RECEPTOR TYPE 2"/>
    <property type="match status" value="1"/>
</dbReference>
<sequence>MFIMSVNFHSWIKGQSLNPSDLFIVTLAFSNMVFSVTDGAYTICIVVIQISNFGAYQFYVQYSIRMYVLFSNSWLSGCLCFFYFVKVSNFKPGDLAWLKSKIHTLMPRLILGAQVFSILNSLYYGIDDFYNVFFLLINCNIPFLIIVVTTSLIIASLYKHTRHMQQNMGEFGGPSLKIHQRAALKMASLLILCLLFYVVVLGVSLLLKKKMLNWDNYMVGCAFSPIQSIILIMGNTRLNNTCMKVLYSCRKTFSEEYHENTLCI</sequence>
<feature type="transmembrane region" description="Helical" evidence="13">
    <location>
        <begin position="186"/>
        <end position="205"/>
    </location>
</feature>
<protein>
    <recommendedName>
        <fullName evidence="12">Taste receptor type 2</fullName>
    </recommendedName>
</protein>